<evidence type="ECO:0000313" key="2">
    <source>
        <dbReference type="EMBL" id="MEP1059747.1"/>
    </source>
</evidence>
<comment type="caution">
    <text evidence="2">The sequence shown here is derived from an EMBL/GenBank/DDBJ whole genome shotgun (WGS) entry which is preliminary data.</text>
</comment>
<dbReference type="Proteomes" id="UP001476950">
    <property type="component" value="Unassembled WGS sequence"/>
</dbReference>
<dbReference type="InterPro" id="IPR054663">
    <property type="entry name" value="FraC"/>
</dbReference>
<organism evidence="2 3">
    <name type="scientific">Stenomitos frigidus AS-A4</name>
    <dbReference type="NCBI Taxonomy" id="2933935"/>
    <lineage>
        <taxon>Bacteria</taxon>
        <taxon>Bacillati</taxon>
        <taxon>Cyanobacteriota</taxon>
        <taxon>Cyanophyceae</taxon>
        <taxon>Leptolyngbyales</taxon>
        <taxon>Leptolyngbyaceae</taxon>
        <taxon>Stenomitos</taxon>
    </lineage>
</organism>
<protein>
    <submittedName>
        <fullName evidence="2">Uncharacterized protein</fullName>
    </submittedName>
</protein>
<keyword evidence="1" id="KW-0472">Membrane</keyword>
<dbReference type="EMBL" id="JAMPLM010000012">
    <property type="protein sequence ID" value="MEP1059747.1"/>
    <property type="molecule type" value="Genomic_DNA"/>
</dbReference>
<evidence type="ECO:0000313" key="3">
    <source>
        <dbReference type="Proteomes" id="UP001476950"/>
    </source>
</evidence>
<feature type="transmembrane region" description="Helical" evidence="1">
    <location>
        <begin position="103"/>
        <end position="122"/>
    </location>
</feature>
<feature type="transmembrane region" description="Helical" evidence="1">
    <location>
        <begin position="29"/>
        <end position="46"/>
    </location>
</feature>
<reference evidence="2 3" key="1">
    <citation type="submission" date="2022-04" db="EMBL/GenBank/DDBJ databases">
        <title>Positive selection, recombination, and allopatry shape intraspecific diversity of widespread and dominant cyanobacteria.</title>
        <authorList>
            <person name="Wei J."/>
            <person name="Shu W."/>
            <person name="Hu C."/>
        </authorList>
    </citation>
    <scope>NUCLEOTIDE SEQUENCE [LARGE SCALE GENOMIC DNA]</scope>
    <source>
        <strain evidence="2 3">AS-A4</strain>
    </source>
</reference>
<keyword evidence="1" id="KW-1133">Transmembrane helix</keyword>
<feature type="transmembrane region" description="Helical" evidence="1">
    <location>
        <begin position="58"/>
        <end position="91"/>
    </location>
</feature>
<name>A0ABV0KKW1_9CYAN</name>
<gene>
    <name evidence="2" type="ORF">NDI38_14995</name>
</gene>
<proteinExistence type="predicted"/>
<feature type="transmembrane region" description="Helical" evidence="1">
    <location>
        <begin position="143"/>
        <end position="163"/>
    </location>
</feature>
<dbReference type="Pfam" id="PF24301">
    <property type="entry name" value="FraC"/>
    <property type="match status" value="1"/>
</dbReference>
<sequence length="171" mass="18609">MLFSASSFYLGNHSLYLANAGIPLFSQSIFYQILLLIPVIAIEAFVHKKLLKTTIKKAILVALSTNVLSTIVGGLLVVLPIGAFVGTIIFGSTVPVQPGSFPFLPLEVIVTLIPMFLFSVVLESFVGRSRFKAVEQGKVKQSFLLANAFTYLMLEILAITQLIKGYIEGRG</sequence>
<dbReference type="RefSeq" id="WP_190452236.1">
    <property type="nucleotide sequence ID" value="NZ_JAMPLM010000012.1"/>
</dbReference>
<keyword evidence="3" id="KW-1185">Reference proteome</keyword>
<accession>A0ABV0KKW1</accession>
<keyword evidence="1" id="KW-0812">Transmembrane</keyword>
<evidence type="ECO:0000256" key="1">
    <source>
        <dbReference type="SAM" id="Phobius"/>
    </source>
</evidence>